<sequence>MYQYLKSKFKWNPVTIRVVWAMLLAFSFVFWYYSFQAFDFVIQYITKFIYN</sequence>
<keyword evidence="3" id="KW-1185">Reference proteome</keyword>
<name>A0A4Y5TXJ6_9CAUD</name>
<evidence type="ECO:0000313" key="3">
    <source>
        <dbReference type="Proteomes" id="UP000316128"/>
    </source>
</evidence>
<organism evidence="2 3">
    <name type="scientific">Aeromonas phage 2L372D</name>
    <dbReference type="NCBI Taxonomy" id="2588097"/>
    <lineage>
        <taxon>Viruses</taxon>
        <taxon>Duplodnaviria</taxon>
        <taxon>Heunggongvirae</taxon>
        <taxon>Uroviricota</taxon>
        <taxon>Caudoviricetes</taxon>
        <taxon>Plateaulakevirus</taxon>
        <taxon>Plateaulakevirus pv2L372D</taxon>
    </lineage>
</organism>
<dbReference type="EMBL" id="MK804893">
    <property type="protein sequence ID" value="QDB74058.1"/>
    <property type="molecule type" value="Genomic_DNA"/>
</dbReference>
<feature type="transmembrane region" description="Helical" evidence="1">
    <location>
        <begin position="14"/>
        <end position="33"/>
    </location>
</feature>
<evidence type="ECO:0000256" key="1">
    <source>
        <dbReference type="SAM" id="Phobius"/>
    </source>
</evidence>
<keyword evidence="1" id="KW-1133">Transmembrane helix</keyword>
<reference evidence="2 3" key="1">
    <citation type="submission" date="2019-04" db="EMBL/GenBank/DDBJ databases">
        <title>Nine Novel Phages from a Plateau Lake in Southwest China Provide Insights into Aeromonas Phage Diversity.</title>
        <authorList>
            <person name="Xiao W."/>
            <person name="Bai M."/>
            <person name="Wang Y."/>
            <person name="Cui X."/>
        </authorList>
    </citation>
    <scope>NUCLEOTIDE SEQUENCE [LARGE SCALE GENOMIC DNA]</scope>
</reference>
<gene>
    <name evidence="2" type="ORF">2L372D_144</name>
</gene>
<keyword evidence="1" id="KW-0472">Membrane</keyword>
<evidence type="ECO:0000313" key="2">
    <source>
        <dbReference type="EMBL" id="QDB74058.1"/>
    </source>
</evidence>
<accession>A0A4Y5TXJ6</accession>
<keyword evidence="1" id="KW-0812">Transmembrane</keyword>
<proteinExistence type="predicted"/>
<protein>
    <submittedName>
        <fullName evidence="2">Uncharacterized protein</fullName>
    </submittedName>
</protein>
<dbReference type="Proteomes" id="UP000316128">
    <property type="component" value="Segment"/>
</dbReference>